<dbReference type="PANTHER" id="PTHR37813">
    <property type="entry name" value="FELS-2 PROPHAGE PROTEIN"/>
    <property type="match status" value="1"/>
</dbReference>
<evidence type="ECO:0000313" key="5">
    <source>
        <dbReference type="EMBL" id="GGD83207.1"/>
    </source>
</evidence>
<keyword evidence="3" id="KW-0812">Transmembrane</keyword>
<gene>
    <name evidence="5" type="ORF">GCM10007269_27570</name>
</gene>
<dbReference type="RefSeq" id="WP_188437144.1">
    <property type="nucleotide sequence ID" value="NZ_BMCM01000004.1"/>
</dbReference>
<evidence type="ECO:0000256" key="3">
    <source>
        <dbReference type="SAM" id="Phobius"/>
    </source>
</evidence>
<feature type="transmembrane region" description="Helical" evidence="3">
    <location>
        <begin position="386"/>
        <end position="409"/>
    </location>
</feature>
<evidence type="ECO:0000256" key="2">
    <source>
        <dbReference type="SAM" id="Coils"/>
    </source>
</evidence>
<reference evidence="6" key="1">
    <citation type="journal article" date="2019" name="Int. J. Syst. Evol. Microbiol.">
        <title>The Global Catalogue of Microorganisms (GCM) 10K type strain sequencing project: providing services to taxonomists for standard genome sequencing and annotation.</title>
        <authorList>
            <consortium name="The Broad Institute Genomics Platform"/>
            <consortium name="The Broad Institute Genome Sequencing Center for Infectious Disease"/>
            <person name="Wu L."/>
            <person name="Ma J."/>
        </authorList>
    </citation>
    <scope>NUCLEOTIDE SEQUENCE [LARGE SCALE GENOMIC DNA]</scope>
    <source>
        <strain evidence="6">CCM 7640</strain>
    </source>
</reference>
<dbReference type="EMBL" id="BMCM01000004">
    <property type="protein sequence ID" value="GGD83207.1"/>
    <property type="molecule type" value="Genomic_DNA"/>
</dbReference>
<keyword evidence="6" id="KW-1185">Reference proteome</keyword>
<name>A0ABQ1RXD2_9MICO</name>
<sequence>MAERVTRVRLEANIAGFAKAMEEAAKKTAAVGTEGEKLAQQREAFNQLGTAGLAMGTLLATGVGFAVKRFADFDAAMSSVQAATHETAGNMDLLRQAALDAGESTVFSATEAAGAIEELAKAGVSTADILGGGLAGSLDLAAAGELQVADAAGIAATALKQFNLQGDDMSHVADLLAAGAGKAMGDVSDLSQALNQAGLVANQTGLSIEETTAGLAAFAEQGLIGSDAGTSFKSMLQRMVPTSGEAAAKMKELGISAYDASGNFVGLAEFAGNLQGALRDLSPEQRNAAMATIFGSDAVRAAGVIYQQGEEGIRDWISAVDDQGYASKTASTRLDNLKGDIEALGGAFETALIDTGGAANDTLRTMAQALTGLIGMYNDLPAPVQAGILAVGGATAAVALSGGTALVAIPKWLQFKATVEASSLSMKGISLTAGIAGLALGGLFAVVGTLAAKHQQAEQMAQAYADALESGADAARNVAADAATAEQSFLWLSRGSAADAAEKLGLSLDLVGDAATGSSAALTEVNAAIEKAFGPANTKAAKDLTQQENEAAAAAQELKGFINEQTAAYENGTKKLEQKNAMTADSVEASGTAAESYIQEADAVADLNSELTDLIDRINEANGIAQDAVTTNARYQDALAGLSEQVESNGTSLDENTASGSANAAAMADLAGAAQTAAQAQLEQDLATMSADEAAIKYSGTLAAQKQAFIDSAVSAGYNADEVKALADRIFQMPTEKEFEAIVDTATAQANLDNWIYTNSGRQIRVQVIADGAAMQMGSYTVEPGMASGGPVYGPGPKGKDSELRMLAPGEHVLTAAEVDAAGGHGAIQKWRSEMMSGSPYALRSEPETRWAAAGPTYTAATPAPQIVYAGIQPGDSLSLVVNGQEFTAFVDTRAEGRVHAHDEAAQRTTRGGVRP</sequence>
<comment type="caution">
    <text evidence="5">The sequence shown here is derived from an EMBL/GenBank/DDBJ whole genome shotgun (WGS) entry which is preliminary data.</text>
</comment>
<dbReference type="InterPro" id="IPR010090">
    <property type="entry name" value="Phage_tape_meas"/>
</dbReference>
<keyword evidence="3" id="KW-1133">Transmembrane helix</keyword>
<protein>
    <submittedName>
        <fullName evidence="5">Phage tail tape measure protein</fullName>
    </submittedName>
</protein>
<evidence type="ECO:0000256" key="1">
    <source>
        <dbReference type="ARBA" id="ARBA00022612"/>
    </source>
</evidence>
<dbReference type="PANTHER" id="PTHR37813:SF1">
    <property type="entry name" value="FELS-2 PROPHAGE PROTEIN"/>
    <property type="match status" value="1"/>
</dbReference>
<feature type="transmembrane region" description="Helical" evidence="3">
    <location>
        <begin position="429"/>
        <end position="452"/>
    </location>
</feature>
<accession>A0ABQ1RXD2</accession>
<evidence type="ECO:0000313" key="6">
    <source>
        <dbReference type="Proteomes" id="UP000629365"/>
    </source>
</evidence>
<organism evidence="5 6">
    <name type="scientific">Microbacterium murale</name>
    <dbReference type="NCBI Taxonomy" id="1081040"/>
    <lineage>
        <taxon>Bacteria</taxon>
        <taxon>Bacillati</taxon>
        <taxon>Actinomycetota</taxon>
        <taxon>Actinomycetes</taxon>
        <taxon>Micrococcales</taxon>
        <taxon>Microbacteriaceae</taxon>
        <taxon>Microbacterium</taxon>
    </lineage>
</organism>
<keyword evidence="2" id="KW-0175">Coiled coil</keyword>
<feature type="coiled-coil region" evidence="2">
    <location>
        <begin position="537"/>
        <end position="564"/>
    </location>
</feature>
<keyword evidence="1" id="KW-1188">Viral release from host cell</keyword>
<dbReference type="Pfam" id="PF10145">
    <property type="entry name" value="PhageMin_Tail"/>
    <property type="match status" value="1"/>
</dbReference>
<dbReference type="NCBIfam" id="TIGR01760">
    <property type="entry name" value="tape_meas_TP901"/>
    <property type="match status" value="1"/>
</dbReference>
<feature type="domain" description="Phage tail tape measure protein" evidence="4">
    <location>
        <begin position="95"/>
        <end position="295"/>
    </location>
</feature>
<dbReference type="Proteomes" id="UP000629365">
    <property type="component" value="Unassembled WGS sequence"/>
</dbReference>
<proteinExistence type="predicted"/>
<keyword evidence="3" id="KW-0472">Membrane</keyword>
<evidence type="ECO:0000259" key="4">
    <source>
        <dbReference type="Pfam" id="PF10145"/>
    </source>
</evidence>